<evidence type="ECO:0000256" key="8">
    <source>
        <dbReference type="ARBA" id="ARBA00022927"/>
    </source>
</evidence>
<sequence>MPILRVFCRDYPQRTLILATTDYALIFKAIADEVDHNKGSNKRDTIHCLVEFSSLSSVDLTDYRCLCDGHGTLGLIALDGDVFLCVVTGASKAGTVRPGEAVWRIDNVHFFCLNHSSYEDGLNYESESEFAAEEPSRGENKEIVTDHPFLALKKLLSDGSFYYSLDFDLTDRLQNRSDKADAFDMGSLDEDMLWNSYMINPLLLLRSRLSPIEKLYLDMSRMLTYVIRGFCSTLTIPTSRVIVPQAPTHLPSTLTVISRQSSRRAGTRFNSRGIDDDGNVANFVETETVLWIPPGLTFSYVQIRGSVPIFWEQAPGFFPGQQKIEVIRSREATKLAFDKHFESLESRYGAVHLVNLLSALKPGEVELSTRFQELVSRSPLNQKVNAHASSNHILLEMTDFDFHAEARGPLGYGASDQIKDVILHSVDGFGFFLSESTSYGDEAKASSVVLQQEGIFRTNCLDCLDRTNLVQTIISMMALESFFHQQGAHIDPELRLRHSTLWADNGDALSRIYAGTGALKSSFTRHGRMSLAGALADARKTATRLYVNNFSDKARQRTIDLLLGRLTNQSPVQVFDPINDIVSEKLAQRASEYSYKKSVLIWTGTFNVNGRHEGPDNDLSPWLFPLPDQGSEDPSIFAVGFQEIVALNPQQIMSTDPTPRKVWEAAVRNCLNGRAEKMGSTKYVLLRSGQLVGAALMIFVKEDILRDIKNVEGSVRKTGLSGISGNKGGCAIRFEYSKTRICFVTAHLAAGFANYEERNKDYETICRGLRFQKNRTIGDHDTIIWLGDFNYRIGLSNQTVRDLATRRNYQKLHDNDQLNLQMMAGNVFQFYREGLITFPPTYKYDVGTNYYDTSEKSRIPAWCDRILWKGSNIHQLHYDSACLQCSDHRPVWALFSCDINIVDDHLKGNIRSIIYAKEMGDAPEISASSNNQAKMHKRESAGLDFLTLNLPPASSDDQIWWLDNGTPVKSIVRPPSNGWLLNMNRESNPFCSSNATDWVPARRLTDSQKAVVDNVESITYKPPLPPRGGKGAANSSDLIRDTDIRSSRADGAKKAPPIPRKPVTLSNDHKALSGQAGSQSGMKAPESVPSQPSNQFDVPRFDLNGQIRASPAERRGPGCQDSLSGGSRHFGGFERHTDITKDLLDGEVNSELKWEPLLPK</sequence>
<dbReference type="GeneID" id="66997296"/>
<dbReference type="PANTHER" id="PTHR11200:SF257">
    <property type="entry name" value="PHOSPHOINOSITIDE 5-PHOSPHATASE"/>
    <property type="match status" value="1"/>
</dbReference>
<dbReference type="GO" id="GO:0005737">
    <property type="term" value="C:cytoplasm"/>
    <property type="evidence" value="ECO:0007669"/>
    <property type="project" value="UniProtKB-SubCell"/>
</dbReference>
<dbReference type="GO" id="GO:0046856">
    <property type="term" value="P:phosphatidylinositol dephosphorylation"/>
    <property type="evidence" value="ECO:0007669"/>
    <property type="project" value="InterPro"/>
</dbReference>
<evidence type="ECO:0000259" key="10">
    <source>
        <dbReference type="PROSITE" id="PS50275"/>
    </source>
</evidence>
<evidence type="ECO:0000256" key="4">
    <source>
        <dbReference type="ARBA" id="ARBA00013044"/>
    </source>
</evidence>
<protein>
    <recommendedName>
        <fullName evidence="4">phosphoinositide 5-phosphatase</fullName>
        <ecNumber evidence="4">3.1.3.36</ecNumber>
    </recommendedName>
</protein>
<feature type="domain" description="SAC" evidence="10">
    <location>
        <begin position="152"/>
        <end position="515"/>
    </location>
</feature>
<evidence type="ECO:0000256" key="6">
    <source>
        <dbReference type="ARBA" id="ARBA00022490"/>
    </source>
</evidence>
<dbReference type="SUPFAM" id="SSF56219">
    <property type="entry name" value="DNase I-like"/>
    <property type="match status" value="1"/>
</dbReference>
<name>A0A8E0R1N1_9EURO</name>
<evidence type="ECO:0000256" key="5">
    <source>
        <dbReference type="ARBA" id="ARBA00022448"/>
    </source>
</evidence>
<accession>A0A8E0R1N1</accession>
<dbReference type="GO" id="GO:0015031">
    <property type="term" value="P:protein transport"/>
    <property type="evidence" value="ECO:0007669"/>
    <property type="project" value="UniProtKB-KW"/>
</dbReference>
<dbReference type="EMBL" id="BBXM02000008">
    <property type="protein sequence ID" value="GIC93334.1"/>
    <property type="molecule type" value="Genomic_DNA"/>
</dbReference>
<comment type="caution">
    <text evidence="11">The sequence shown here is derived from an EMBL/GenBank/DDBJ whole genome shotgun (WGS) entry which is preliminary data.</text>
</comment>
<comment type="similarity">
    <text evidence="2">Belongs to the synaptojanin family.</text>
</comment>
<evidence type="ECO:0000313" key="11">
    <source>
        <dbReference type="EMBL" id="GIC93334.1"/>
    </source>
</evidence>
<keyword evidence="7" id="KW-0378">Hydrolase</keyword>
<keyword evidence="8" id="KW-0653">Protein transport</keyword>
<dbReference type="SMART" id="SM00128">
    <property type="entry name" value="IPPc"/>
    <property type="match status" value="1"/>
</dbReference>
<keyword evidence="5" id="KW-0813">Transport</keyword>
<comment type="similarity">
    <text evidence="3">In the central section; belongs to the inositol 1,4,5-trisphosphate 5-phosphatase family.</text>
</comment>
<dbReference type="InterPro" id="IPR036691">
    <property type="entry name" value="Endo/exonu/phosph_ase_sf"/>
</dbReference>
<evidence type="ECO:0000256" key="9">
    <source>
        <dbReference type="SAM" id="MobiDB-lite"/>
    </source>
</evidence>
<dbReference type="InterPro" id="IPR002013">
    <property type="entry name" value="SAC_dom"/>
</dbReference>
<organism evidence="11 12">
    <name type="scientific">Aspergillus udagawae</name>
    <dbReference type="NCBI Taxonomy" id="91492"/>
    <lineage>
        <taxon>Eukaryota</taxon>
        <taxon>Fungi</taxon>
        <taxon>Dikarya</taxon>
        <taxon>Ascomycota</taxon>
        <taxon>Pezizomycotina</taxon>
        <taxon>Eurotiomycetes</taxon>
        <taxon>Eurotiomycetidae</taxon>
        <taxon>Eurotiales</taxon>
        <taxon>Aspergillaceae</taxon>
        <taxon>Aspergillus</taxon>
        <taxon>Aspergillus subgen. Fumigati</taxon>
    </lineage>
</organism>
<evidence type="ECO:0000313" key="12">
    <source>
        <dbReference type="Proteomes" id="UP000036893"/>
    </source>
</evidence>
<evidence type="ECO:0000256" key="2">
    <source>
        <dbReference type="ARBA" id="ARBA00008943"/>
    </source>
</evidence>
<reference evidence="11" key="1">
    <citation type="journal article" date="2015" name="Genome Announc.">
        <title>Draft Genome Sequence of the Pathogenic Filamentous Fungus Aspergillus udagawae Strain IFM 46973T.</title>
        <authorList>
            <person name="Kusuya Y."/>
            <person name="Takahashi-Nakaguchi A."/>
            <person name="Takahashi H."/>
            <person name="Yaguchi T."/>
        </authorList>
    </citation>
    <scope>NUCLEOTIDE SEQUENCE</scope>
    <source>
        <strain evidence="11">IFM 46973</strain>
    </source>
</reference>
<dbReference type="Gene3D" id="3.60.10.10">
    <property type="entry name" value="Endonuclease/exonuclease/phosphatase"/>
    <property type="match status" value="1"/>
</dbReference>
<gene>
    <name evidence="11" type="ORF">Aud_009819</name>
</gene>
<reference evidence="11" key="2">
    <citation type="submission" date="2021-01" db="EMBL/GenBank/DDBJ databases">
        <title>Pan-genome distribution and transcriptional activeness of fungal secondary metabolism genes in Aspergillus section Fumigati.</title>
        <authorList>
            <person name="Takahashi H."/>
            <person name="Umemura M."/>
            <person name="Ninomiya A."/>
            <person name="Kusuya Y."/>
            <person name="Urayama S."/>
            <person name="Shimizu M."/>
            <person name="Watanabe A."/>
            <person name="Kamei K."/>
            <person name="Yaguchi T."/>
            <person name="Hagiwara D."/>
        </authorList>
    </citation>
    <scope>NUCLEOTIDE SEQUENCE</scope>
    <source>
        <strain evidence="11">IFM 46973</strain>
    </source>
</reference>
<dbReference type="Pfam" id="PF22669">
    <property type="entry name" value="Exo_endo_phos2"/>
    <property type="match status" value="1"/>
</dbReference>
<dbReference type="Proteomes" id="UP000036893">
    <property type="component" value="Unassembled WGS sequence"/>
</dbReference>
<dbReference type="EC" id="3.1.3.36" evidence="4"/>
<evidence type="ECO:0000256" key="1">
    <source>
        <dbReference type="ARBA" id="ARBA00004496"/>
    </source>
</evidence>
<dbReference type="InterPro" id="IPR000300">
    <property type="entry name" value="IPPc"/>
</dbReference>
<dbReference type="PANTHER" id="PTHR11200">
    <property type="entry name" value="INOSITOL 5-PHOSPHATASE"/>
    <property type="match status" value="1"/>
</dbReference>
<dbReference type="GO" id="GO:0043813">
    <property type="term" value="F:phosphatidylinositol-3,5-bisphosphate 5-phosphatase activity"/>
    <property type="evidence" value="ECO:0007669"/>
    <property type="project" value="TreeGrafter"/>
</dbReference>
<feature type="compositionally biased region" description="Basic and acidic residues" evidence="9">
    <location>
        <begin position="1038"/>
        <end position="1053"/>
    </location>
</feature>
<comment type="subcellular location">
    <subcellularLocation>
        <location evidence="1">Cytoplasm</location>
    </subcellularLocation>
</comment>
<proteinExistence type="inferred from homology"/>
<dbReference type="PROSITE" id="PS50275">
    <property type="entry name" value="SAC"/>
    <property type="match status" value="1"/>
</dbReference>
<dbReference type="Pfam" id="PF02383">
    <property type="entry name" value="Syja_N"/>
    <property type="match status" value="1"/>
</dbReference>
<dbReference type="InterPro" id="IPR046985">
    <property type="entry name" value="IP5"/>
</dbReference>
<evidence type="ECO:0000256" key="3">
    <source>
        <dbReference type="ARBA" id="ARBA00009678"/>
    </source>
</evidence>
<dbReference type="GO" id="GO:0016020">
    <property type="term" value="C:membrane"/>
    <property type="evidence" value="ECO:0007669"/>
    <property type="project" value="TreeGrafter"/>
</dbReference>
<evidence type="ECO:0000256" key="7">
    <source>
        <dbReference type="ARBA" id="ARBA00022801"/>
    </source>
</evidence>
<feature type="region of interest" description="Disordered" evidence="9">
    <location>
        <begin position="1016"/>
        <end position="1133"/>
    </location>
</feature>
<dbReference type="RefSeq" id="XP_043150600.1">
    <property type="nucleotide sequence ID" value="XM_043294665.1"/>
</dbReference>
<dbReference type="GO" id="GO:0004439">
    <property type="term" value="F:phosphatidylinositol-4,5-bisphosphate 5-phosphatase activity"/>
    <property type="evidence" value="ECO:0007669"/>
    <property type="project" value="UniProtKB-EC"/>
</dbReference>
<keyword evidence="6" id="KW-0963">Cytoplasm</keyword>
<dbReference type="FunFam" id="3.60.10.10:FF:000029">
    <property type="entry name" value="Inositol polyphosphate 5-phosphatase"/>
    <property type="match status" value="1"/>
</dbReference>
<dbReference type="AlphaFoldDB" id="A0A8E0R1N1"/>